<feature type="domain" description="PARG catalytic Macro" evidence="6">
    <location>
        <begin position="160"/>
        <end position="379"/>
    </location>
</feature>
<evidence type="ECO:0000256" key="2">
    <source>
        <dbReference type="ARBA" id="ARBA00012255"/>
    </source>
</evidence>
<dbReference type="PANTHER" id="PTHR12837:SF0">
    <property type="entry name" value="POLY(ADP-RIBOSE) GLYCOHYDROLASE"/>
    <property type="match status" value="1"/>
</dbReference>
<dbReference type="GO" id="GO:0005737">
    <property type="term" value="C:cytoplasm"/>
    <property type="evidence" value="ECO:0007669"/>
    <property type="project" value="TreeGrafter"/>
</dbReference>
<evidence type="ECO:0000256" key="3">
    <source>
        <dbReference type="ARBA" id="ARBA00022801"/>
    </source>
</evidence>
<dbReference type="GO" id="GO:0004649">
    <property type="term" value="F:poly(ADP-ribose) glycohydrolase activity"/>
    <property type="evidence" value="ECO:0007669"/>
    <property type="project" value="UniProtKB-EC"/>
</dbReference>
<reference evidence="8" key="1">
    <citation type="submission" date="2021-05" db="EMBL/GenBank/DDBJ databases">
        <title>A free-living protist that lacks canonical eukaryotic 1 DNA replication and segregation systems.</title>
        <authorList>
            <person name="Salas-Leiva D.E."/>
            <person name="Tromer E.C."/>
            <person name="Curtis B.A."/>
            <person name="Jerlstrom-Hultqvist J."/>
            <person name="Kolisko M."/>
            <person name="Yi Z."/>
            <person name="Salas-Leiva J.S."/>
            <person name="Gallot-Lavallee L."/>
            <person name="Kops G.J.P.L."/>
            <person name="Archibald J.M."/>
            <person name="Simpson A.G.B."/>
            <person name="Roger A.J."/>
        </authorList>
    </citation>
    <scope>NUCLEOTIDE SEQUENCE</scope>
    <source>
        <strain evidence="8">BICM</strain>
    </source>
</reference>
<keyword evidence="3" id="KW-0378">Hydrolase</keyword>
<evidence type="ECO:0000256" key="5">
    <source>
        <dbReference type="PIRSR" id="PIRSR607724-2"/>
    </source>
</evidence>
<evidence type="ECO:0000256" key="1">
    <source>
        <dbReference type="ARBA" id="ARBA00009545"/>
    </source>
</evidence>
<dbReference type="InterPro" id="IPR048362">
    <property type="entry name" value="PARG_helical"/>
</dbReference>
<evidence type="ECO:0000313" key="9">
    <source>
        <dbReference type="Proteomes" id="UP000717585"/>
    </source>
</evidence>
<accession>A0A8J6DXE7</accession>
<feature type="binding site" evidence="5">
    <location>
        <position position="238"/>
    </location>
    <ligand>
        <name>substrate</name>
    </ligand>
</feature>
<feature type="binding site" evidence="5">
    <location>
        <position position="183"/>
    </location>
    <ligand>
        <name>substrate</name>
    </ligand>
</feature>
<comment type="caution">
    <text evidence="8">The sequence shown here is derived from an EMBL/GenBank/DDBJ whole genome shotgun (WGS) entry which is preliminary data.</text>
</comment>
<comment type="similarity">
    <text evidence="1">Belongs to the poly(ADP-ribose) glycohydrolase family.</text>
</comment>
<feature type="active site" evidence="4">
    <location>
        <position position="199"/>
    </location>
</feature>
<organism evidence="8 9">
    <name type="scientific">Carpediemonas membranifera</name>
    <dbReference type="NCBI Taxonomy" id="201153"/>
    <lineage>
        <taxon>Eukaryota</taxon>
        <taxon>Metamonada</taxon>
        <taxon>Carpediemonas-like organisms</taxon>
        <taxon>Carpediemonas</taxon>
    </lineage>
</organism>
<dbReference type="GO" id="GO:0009225">
    <property type="term" value="P:nucleotide-sugar metabolic process"/>
    <property type="evidence" value="ECO:0007669"/>
    <property type="project" value="TreeGrafter"/>
</dbReference>
<dbReference type="Proteomes" id="UP000717585">
    <property type="component" value="Unassembled WGS sequence"/>
</dbReference>
<dbReference type="OrthoDB" id="1937899at2759"/>
<gene>
    <name evidence="8" type="ORF">J8273_8685</name>
</gene>
<feature type="active site" evidence="4">
    <location>
        <position position="198"/>
    </location>
</feature>
<feature type="binding site" evidence="5">
    <location>
        <position position="197"/>
    </location>
    <ligand>
        <name>substrate</name>
    </ligand>
</feature>
<keyword evidence="9" id="KW-1185">Reference proteome</keyword>
<dbReference type="EC" id="3.2.1.143" evidence="2"/>
<dbReference type="Pfam" id="PF20811">
    <property type="entry name" value="PARG_cat_N"/>
    <property type="match status" value="1"/>
</dbReference>
<evidence type="ECO:0000313" key="8">
    <source>
        <dbReference type="EMBL" id="KAG9389994.1"/>
    </source>
</evidence>
<dbReference type="GO" id="GO:0006282">
    <property type="term" value="P:regulation of DNA repair"/>
    <property type="evidence" value="ECO:0007669"/>
    <property type="project" value="InterPro"/>
</dbReference>
<dbReference type="GO" id="GO:0005634">
    <property type="term" value="C:nucleus"/>
    <property type="evidence" value="ECO:0007669"/>
    <property type="project" value="TreeGrafter"/>
</dbReference>
<feature type="active site" evidence="4">
    <location>
        <position position="180"/>
    </location>
</feature>
<dbReference type="EMBL" id="JAHDYR010000067">
    <property type="protein sequence ID" value="KAG9389994.1"/>
    <property type="molecule type" value="Genomic_DNA"/>
</dbReference>
<protein>
    <recommendedName>
        <fullName evidence="2">poly(ADP-ribose) glycohydrolase</fullName>
        <ecNumber evidence="2">3.2.1.143</ecNumber>
    </recommendedName>
</protein>
<evidence type="ECO:0000259" key="6">
    <source>
        <dbReference type="Pfam" id="PF05028"/>
    </source>
</evidence>
<feature type="domain" description="PARG helical" evidence="7">
    <location>
        <begin position="39"/>
        <end position="148"/>
    </location>
</feature>
<dbReference type="InterPro" id="IPR007724">
    <property type="entry name" value="Poly_GlycHdrlase"/>
</dbReference>
<sequence>MNDEEGNSVAVWPHINEGLDSIRTWTLSTFIKAVECHDQIFFIEHTLPTLKRLIRAIPPDTKIPMLLRHEGEVNDFVAIPSHIVAGVLACSLFGILPQQQAGPRGLNLLRLMDSRPEQSQVAKMLSILAYFDAWVGGDLPGPVVLYSRRARLPLPPHTQTRVRASAQESIFDLAGHAHVDFANKHLGGGVLGHGCVQEEIMFATHPELLLTMLLCQSMKADEAVVVSGYRRYAAHRGYSHDTLFAGPYRAVPPGCSLTIAGQTLTLLATSMIAIDAIYFSAHHRTFGVGSTKRDLTKATIGFLPTPYVASLPSARLHVAGEAMVVEAKVPFPTAVATGNWGCGAFNGNPYAKAGIQLAALMLAGVGTAVYTTFEDEDLAEQIDMTAEAIRRSTVDAEAMRTIVLKAADHGLEPEMLLSQIRSVVTHNFMDVR</sequence>
<dbReference type="AlphaFoldDB" id="A0A8J6DXE7"/>
<dbReference type="GO" id="GO:0005975">
    <property type="term" value="P:carbohydrate metabolic process"/>
    <property type="evidence" value="ECO:0007669"/>
    <property type="project" value="InterPro"/>
</dbReference>
<name>A0A8J6DXE7_9EUKA</name>
<dbReference type="InterPro" id="IPR046372">
    <property type="entry name" value="PARG_cat_C"/>
</dbReference>
<dbReference type="PANTHER" id="PTHR12837">
    <property type="entry name" value="POLY ADP-RIBOSE GLYCOHYDROLASE"/>
    <property type="match status" value="1"/>
</dbReference>
<proteinExistence type="inferred from homology"/>
<dbReference type="GO" id="GO:1990966">
    <property type="term" value="P:ATP generation from poly-ADP-D-ribose"/>
    <property type="evidence" value="ECO:0007669"/>
    <property type="project" value="TreeGrafter"/>
</dbReference>
<dbReference type="Pfam" id="PF05028">
    <property type="entry name" value="PARG_cat_C"/>
    <property type="match status" value="1"/>
</dbReference>
<evidence type="ECO:0000259" key="7">
    <source>
        <dbReference type="Pfam" id="PF20811"/>
    </source>
</evidence>
<evidence type="ECO:0000256" key="4">
    <source>
        <dbReference type="PIRSR" id="PIRSR607724-1"/>
    </source>
</evidence>